<reference evidence="2 3" key="1">
    <citation type="journal article" date="2012" name="Int. J. Syst. Evol. Microbiol.">
        <title>Vibrio caribbeanicus sp. nov., isolated from the marine sponge Scleritoderma cyanea.</title>
        <authorList>
            <person name="Hoffmann M."/>
            <person name="Monday S.R."/>
            <person name="Allard M.W."/>
            <person name="Strain E.A."/>
            <person name="Whittaker P."/>
            <person name="Naum M."/>
            <person name="McCarthy P.J."/>
            <person name="Lopez J.V."/>
            <person name="Fischer M."/>
            <person name="Brown E.W."/>
        </authorList>
    </citation>
    <scope>NUCLEOTIDE SEQUENCE [LARGE SCALE GENOMIC DNA]</scope>
    <source>
        <strain evidence="2 3">ATCC 700023</strain>
    </source>
</reference>
<dbReference type="EMBL" id="AFWF01000009">
    <property type="protein sequence ID" value="EGU48582.1"/>
    <property type="molecule type" value="Genomic_DNA"/>
</dbReference>
<dbReference type="Proteomes" id="UP000004605">
    <property type="component" value="Unassembled WGS sequence"/>
</dbReference>
<evidence type="ECO:0000256" key="1">
    <source>
        <dbReference type="SAM" id="SignalP"/>
    </source>
</evidence>
<evidence type="ECO:0000313" key="3">
    <source>
        <dbReference type="Proteomes" id="UP000004605"/>
    </source>
</evidence>
<evidence type="ECO:0000313" key="2">
    <source>
        <dbReference type="EMBL" id="EGU48582.1"/>
    </source>
</evidence>
<organism evidence="2 3">
    <name type="scientific">Vibrio ichthyoenteri ATCC 700023</name>
    <dbReference type="NCBI Taxonomy" id="870968"/>
    <lineage>
        <taxon>Bacteria</taxon>
        <taxon>Pseudomonadati</taxon>
        <taxon>Pseudomonadota</taxon>
        <taxon>Gammaproteobacteria</taxon>
        <taxon>Vibrionales</taxon>
        <taxon>Vibrionaceae</taxon>
        <taxon>Vibrio</taxon>
    </lineage>
</organism>
<accession>F9RX09</accession>
<keyword evidence="1" id="KW-0732">Signal</keyword>
<dbReference type="AlphaFoldDB" id="F9RX09"/>
<keyword evidence="3" id="KW-1185">Reference proteome</keyword>
<name>F9RX09_9VIBR</name>
<gene>
    <name evidence="2" type="ORF">VII00023_00260</name>
</gene>
<proteinExistence type="predicted"/>
<protein>
    <recommendedName>
        <fullName evidence="4">DUF2059 domain-containing protein</fullName>
    </recommendedName>
</protein>
<feature type="chain" id="PRO_5003387057" description="DUF2059 domain-containing protein" evidence="1">
    <location>
        <begin position="23"/>
        <end position="355"/>
    </location>
</feature>
<dbReference type="RefSeq" id="WP_006710413.1">
    <property type="nucleotide sequence ID" value="NZ_AFWF01000009.1"/>
</dbReference>
<feature type="signal peptide" evidence="1">
    <location>
        <begin position="1"/>
        <end position="22"/>
    </location>
</feature>
<dbReference type="OrthoDB" id="9960106at2"/>
<evidence type="ECO:0008006" key="4">
    <source>
        <dbReference type="Google" id="ProtNLM"/>
    </source>
</evidence>
<comment type="caution">
    <text evidence="2">The sequence shown here is derived from an EMBL/GenBank/DDBJ whole genome shotgun (WGS) entry which is preliminary data.</text>
</comment>
<sequence length="355" mass="39786">MTWLRKIAVSWLLLLFVLPVCAKDLQAIYQSHLQALPVGSYEQDGYLFIITEARCVDAKKHAGTMESKKAEAKFYALLAQQTQARNVRFAPHSMLPKALATEAQRQLIGQYASPTKVPFQKVADIRLPECTQRQVRAITLTSFAKQPKIISAEQVEKKMGLVLASLVNNQRYSALADMFSEPQFVSLFELFSLLSNPQQSQWQSPSETKKVRNLYDLNGVLAEVAEKQGLVFANVLSTNKAASEALYQNADALFKQGLSADLIEESLSLAININPQHAPSWKLISSLFRVVSPNEATYAAKQYFLYSGGDFSAWVYLFKALEKNQPEHAKTIKTLMSHVVEYADMTAWEVKQIQG</sequence>